<dbReference type="OrthoDB" id="9789943at2"/>
<organism evidence="2 3">
    <name type="scientific">Exiguobacterium indicum</name>
    <dbReference type="NCBI Taxonomy" id="296995"/>
    <lineage>
        <taxon>Bacteria</taxon>
        <taxon>Bacillati</taxon>
        <taxon>Bacillota</taxon>
        <taxon>Bacilli</taxon>
        <taxon>Bacillales</taxon>
        <taxon>Bacillales Family XII. Incertae Sedis</taxon>
        <taxon>Exiguobacterium</taxon>
    </lineage>
</organism>
<accession>A0A0V8GGK9</accession>
<keyword evidence="1" id="KW-0472">Membrane</keyword>
<feature type="transmembrane region" description="Helical" evidence="1">
    <location>
        <begin position="16"/>
        <end position="49"/>
    </location>
</feature>
<gene>
    <name evidence="2" type="ORF">AS033_07945</name>
</gene>
<reference evidence="2 3" key="1">
    <citation type="journal article" date="2015" name="Int. J. Syst. Evol. Microbiol.">
        <title>Exiguobacterium enclense sp. nov., isolated from sediment.</title>
        <authorList>
            <person name="Dastager S.G."/>
            <person name="Mawlankar R."/>
            <person name="Sonalkar V.V."/>
            <person name="Thorat M.N."/>
            <person name="Mual P."/>
            <person name="Verma A."/>
            <person name="Krishnamurthi S."/>
            <person name="Tang S.K."/>
            <person name="Li W.J."/>
        </authorList>
    </citation>
    <scope>NUCLEOTIDE SEQUENCE [LARGE SCALE GENOMIC DNA]</scope>
    <source>
        <strain evidence="2 3">NIO-1109</strain>
    </source>
</reference>
<evidence type="ECO:0000313" key="3">
    <source>
        <dbReference type="Proteomes" id="UP000053797"/>
    </source>
</evidence>
<proteinExistence type="predicted"/>
<dbReference type="AlphaFoldDB" id="A0A0V8GGK9"/>
<dbReference type="Proteomes" id="UP000053797">
    <property type="component" value="Unassembled WGS sequence"/>
</dbReference>
<sequence>MQIERSVPFWLERRLFPLYVTMTFIFLFIPRFSVLGFLFAALATIHFVVGRTEKQLRRDVAIEWKHYESLMFNQEKTSLHLQVFGVESLSQLGLEATLRLHTDGGVIFPEMDPLHPATFHAVIDSEDAVTIPIQTVRRGPAEFDEIILTIRLPWKMGVYLFTFDTYPSFTVLPSLTAQATPLLLQRLRIGDRPDRYSPLKNKLVQLGAKPYTAEPSKEIDWYATAKTGRLQAKVFETSNQDTFTIALNLSAPSGYGLHQQFETFIEQAAFLISELIKEGCKIELFLNRLDGANRMTHLSLQEGQPQLKHVLMTLSTVSTRDSFIATQQFERYVLRRKHINSQLIQIGNDRILAIG</sequence>
<dbReference type="PANTHER" id="PTHR34351">
    <property type="entry name" value="SLR1927 PROTEIN-RELATED"/>
    <property type="match status" value="1"/>
</dbReference>
<protein>
    <submittedName>
        <fullName evidence="2">Uncharacterized protein</fullName>
    </submittedName>
</protein>
<name>A0A0V8GGK9_9BACL</name>
<keyword evidence="1" id="KW-0812">Transmembrane</keyword>
<evidence type="ECO:0000313" key="2">
    <source>
        <dbReference type="EMBL" id="KSU49290.1"/>
    </source>
</evidence>
<dbReference type="EMBL" id="LNQL01000002">
    <property type="protein sequence ID" value="KSU49290.1"/>
    <property type="molecule type" value="Genomic_DNA"/>
</dbReference>
<comment type="caution">
    <text evidence="2">The sequence shown here is derived from an EMBL/GenBank/DDBJ whole genome shotgun (WGS) entry which is preliminary data.</text>
</comment>
<dbReference type="PANTHER" id="PTHR34351:SF2">
    <property type="entry name" value="DUF58 DOMAIN-CONTAINING PROTEIN"/>
    <property type="match status" value="1"/>
</dbReference>
<keyword evidence="1" id="KW-1133">Transmembrane helix</keyword>
<dbReference type="RefSeq" id="WP_058265142.1">
    <property type="nucleotide sequence ID" value="NZ_FMYN01000002.1"/>
</dbReference>
<evidence type="ECO:0000256" key="1">
    <source>
        <dbReference type="SAM" id="Phobius"/>
    </source>
</evidence>